<dbReference type="GO" id="GO:0003713">
    <property type="term" value="F:transcription coactivator activity"/>
    <property type="evidence" value="ECO:0007669"/>
    <property type="project" value="TreeGrafter"/>
</dbReference>
<evidence type="ECO:0000256" key="3">
    <source>
        <dbReference type="ARBA" id="ARBA00022679"/>
    </source>
</evidence>
<dbReference type="Pfam" id="PF05965">
    <property type="entry name" value="FYRC"/>
    <property type="match status" value="1"/>
</dbReference>
<evidence type="ECO:0000256" key="12">
    <source>
        <dbReference type="SAM" id="MobiDB-lite"/>
    </source>
</evidence>
<dbReference type="KEGG" id="egl:EGR_00523"/>
<evidence type="ECO:0000313" key="15">
    <source>
        <dbReference type="EMBL" id="EUB64573.1"/>
    </source>
</evidence>
<keyword evidence="6" id="KW-0677">Repeat</keyword>
<evidence type="ECO:0000256" key="9">
    <source>
        <dbReference type="ARBA" id="ARBA00023015"/>
    </source>
</evidence>
<keyword evidence="4" id="KW-0949">S-adenosyl-L-methionine</keyword>
<reference evidence="15 16" key="1">
    <citation type="journal article" date="2013" name="Nat. Genet.">
        <title>The genome of the hydatid tapeworm Echinococcus granulosus.</title>
        <authorList>
            <person name="Zheng H."/>
            <person name="Zhang W."/>
            <person name="Zhang L."/>
            <person name="Zhang Z."/>
            <person name="Li J."/>
            <person name="Lu G."/>
            <person name="Zhu Y."/>
            <person name="Wang Y."/>
            <person name="Huang Y."/>
            <person name="Liu J."/>
            <person name="Kang H."/>
            <person name="Chen J."/>
            <person name="Wang L."/>
            <person name="Chen A."/>
            <person name="Yu S."/>
            <person name="Gao Z."/>
            <person name="Jin L."/>
            <person name="Gu W."/>
            <person name="Wang Z."/>
            <person name="Zhao L."/>
            <person name="Shi B."/>
            <person name="Wen H."/>
            <person name="Lin R."/>
            <person name="Jones M.K."/>
            <person name="Brejova B."/>
            <person name="Vinar T."/>
            <person name="Zhao G."/>
            <person name="McManus D.P."/>
            <person name="Chen Z."/>
            <person name="Zhou Y."/>
            <person name="Wang S."/>
        </authorList>
    </citation>
    <scope>NUCLEOTIDE SEQUENCE [LARGE SCALE GENOMIC DNA]</scope>
</reference>
<dbReference type="SUPFAM" id="SSF82199">
    <property type="entry name" value="SET domain"/>
    <property type="match status" value="1"/>
</dbReference>
<evidence type="ECO:0000256" key="4">
    <source>
        <dbReference type="ARBA" id="ARBA00022691"/>
    </source>
</evidence>
<keyword evidence="3" id="KW-0808">Transferase</keyword>
<comment type="caution">
    <text evidence="15">The sequence shown here is derived from an EMBL/GenBank/DDBJ whole genome shotgun (WGS) entry which is preliminary data.</text>
</comment>
<feature type="region of interest" description="Disordered" evidence="12">
    <location>
        <begin position="850"/>
        <end position="887"/>
    </location>
</feature>
<organism evidence="15 16">
    <name type="scientific">Echinococcus granulosus</name>
    <name type="common">Hydatid tapeworm</name>
    <dbReference type="NCBI Taxonomy" id="6210"/>
    <lineage>
        <taxon>Eukaryota</taxon>
        <taxon>Metazoa</taxon>
        <taxon>Spiralia</taxon>
        <taxon>Lophotrochozoa</taxon>
        <taxon>Platyhelminthes</taxon>
        <taxon>Cestoda</taxon>
        <taxon>Eucestoda</taxon>
        <taxon>Cyclophyllidea</taxon>
        <taxon>Taeniidae</taxon>
        <taxon>Echinococcus</taxon>
        <taxon>Echinococcus granulosus group</taxon>
    </lineage>
</organism>
<keyword evidence="5" id="KW-0479">Metal-binding</keyword>
<protein>
    <submittedName>
        <fullName evidence="15">Histone-lysine N-methyltransferase trr</fullName>
    </submittedName>
</protein>
<accession>W6UTF9</accession>
<dbReference type="SMART" id="SM00542">
    <property type="entry name" value="FYRC"/>
    <property type="match status" value="1"/>
</dbReference>
<dbReference type="PANTHER" id="PTHR45888">
    <property type="entry name" value="HL01030P-RELATED"/>
    <property type="match status" value="1"/>
</dbReference>
<feature type="compositionally biased region" description="Polar residues" evidence="12">
    <location>
        <begin position="873"/>
        <end position="885"/>
    </location>
</feature>
<dbReference type="InterPro" id="IPR003616">
    <property type="entry name" value="Post-SET_dom"/>
</dbReference>
<dbReference type="PANTHER" id="PTHR45888:SF6">
    <property type="entry name" value="HL01030P-RELATED"/>
    <property type="match status" value="1"/>
</dbReference>
<keyword evidence="8" id="KW-0862">Zinc</keyword>
<evidence type="ECO:0000256" key="1">
    <source>
        <dbReference type="ARBA" id="ARBA00004123"/>
    </source>
</evidence>
<evidence type="ECO:0000259" key="13">
    <source>
        <dbReference type="PROSITE" id="PS50280"/>
    </source>
</evidence>
<dbReference type="GO" id="GO:0008270">
    <property type="term" value="F:zinc ion binding"/>
    <property type="evidence" value="ECO:0007669"/>
    <property type="project" value="UniProtKB-KW"/>
</dbReference>
<sequence>MSVDHRDALLWLQNENFNKEDYSVGARAFLDNSNVDINCKAELHMGCWAGSTPIKDSSPSSTEPTSMLSDKSSSRGTVETKNSENTCFSTDTGDTEHPTSEGSLSPLPPSQFLTETSNSVSCSLQIAPTELSSLKSEREVSNSSNAAVLRSRVSQMAHKEQFSQEFPLISSNEYVPASAVNDRPPFYNSHSNYCNGPAQNRMGFSEVERSHYHIQSPYGYNTSLDYCSDSRMFFNPPLFSDVPGLPKKHPYQNEVFCQSRPQRFPNSCQQSHPPSPHFWKPNSRPPGLPTFPQDSLDVRRRFAIQQMYQNAQVHRWFPGVAGREFYHQIQDRVRQPHCPWLDPYSHFRGPPSEHTEPLKYTVYSAGGGRLRYPGYALGVNSCGPGRFASPYPWFTDAQHYFSQQKPLRPALESPKKRNASSTRCYKRKRALSVSNVKFSSPKSSTAEVYDSLALSRLLSVNAAQCVSWPELENPIDIYPPEPALKKRKLPCHEAPPNLESLASTDILSRRAQKYTSLPFALRSPGVLNSRDLLSYLNNDQKTKLDSNKNLLSNALAAAITRLSESRLLTTPPSPTAHSSIPDPLNLFTTREEDEATSPFSEIVLPPPKRYRVPESVISEIQSNYQQIGEPTSFPRFCGLRNMRPEKRITMDMIRSDITPMHVCQQCKMQLLFSSPPVSDPTSSPEEVFCSEACMHKYHSTPRLHRPSTAISNTLYADPSIAPVPVLLQNHPSKLCKTIPKSSSIFKCSRRTQLIVKEHGLPDASFKAGDCNTLWQHILHLVRNSRQEASSTTLRLLPEMLRGESLFGLSEPHIVRAIESLPGVEHLTGYVFKFGKMQLISRMPVMINPTGCARSEPKRRNYVRSCDREREQEQGQGRVSRQNHPATLSPHLGFLRPLNQIPRYCSSSTIVSISLPSGSTSAPAGKQSPSTQYRALQSEWRNNVLLARSKIQGLGLFASRDIEKNEFIIEYLGQLIRNEVGNRRERLYESQSRGIYMFRADDNWIVDATMYGGLARYINHSCEPNCIAEVILYDNQKRIIIIANRLIKKGEELTYDYKLDVETDKGSRIPCLCGSQLCRKWMN</sequence>
<dbReference type="Gene3D" id="2.170.270.10">
    <property type="entry name" value="SET domain"/>
    <property type="match status" value="1"/>
</dbReference>
<dbReference type="EMBL" id="APAU02000002">
    <property type="protein sequence ID" value="EUB64573.1"/>
    <property type="molecule type" value="Genomic_DNA"/>
</dbReference>
<keyword evidence="11" id="KW-0539">Nucleus</keyword>
<feature type="region of interest" description="Disordered" evidence="12">
    <location>
        <begin position="50"/>
        <end position="115"/>
    </location>
</feature>
<evidence type="ECO:0000256" key="5">
    <source>
        <dbReference type="ARBA" id="ARBA00022723"/>
    </source>
</evidence>
<dbReference type="Gene3D" id="3.30.160.360">
    <property type="match status" value="1"/>
</dbReference>
<feature type="domain" description="Post-SET" evidence="14">
    <location>
        <begin position="1066"/>
        <end position="1082"/>
    </location>
</feature>
<evidence type="ECO:0000256" key="6">
    <source>
        <dbReference type="ARBA" id="ARBA00022737"/>
    </source>
</evidence>
<evidence type="ECO:0000256" key="7">
    <source>
        <dbReference type="ARBA" id="ARBA00022771"/>
    </source>
</evidence>
<evidence type="ECO:0000259" key="14">
    <source>
        <dbReference type="PROSITE" id="PS50868"/>
    </source>
</evidence>
<dbReference type="RefSeq" id="XP_024355769.1">
    <property type="nucleotide sequence ID" value="XM_024489772.1"/>
</dbReference>
<keyword evidence="7" id="KW-0863">Zinc-finger</keyword>
<dbReference type="Proteomes" id="UP000019149">
    <property type="component" value="Unassembled WGS sequence"/>
</dbReference>
<evidence type="ECO:0000256" key="8">
    <source>
        <dbReference type="ARBA" id="ARBA00022833"/>
    </source>
</evidence>
<dbReference type="GO" id="GO:0045944">
    <property type="term" value="P:positive regulation of transcription by RNA polymerase II"/>
    <property type="evidence" value="ECO:0007669"/>
    <property type="project" value="TreeGrafter"/>
</dbReference>
<dbReference type="PROSITE" id="PS50280">
    <property type="entry name" value="SET"/>
    <property type="match status" value="1"/>
</dbReference>
<dbReference type="InterPro" id="IPR046341">
    <property type="entry name" value="SET_dom_sf"/>
</dbReference>
<dbReference type="GO" id="GO:0044666">
    <property type="term" value="C:MLL3/4 complex"/>
    <property type="evidence" value="ECO:0007669"/>
    <property type="project" value="TreeGrafter"/>
</dbReference>
<dbReference type="CTD" id="36336238"/>
<gene>
    <name evidence="15" type="ORF">EGR_00523</name>
</gene>
<comment type="subcellular location">
    <subcellularLocation>
        <location evidence="1">Nucleus</location>
    </subcellularLocation>
</comment>
<dbReference type="Pfam" id="PF00856">
    <property type="entry name" value="SET"/>
    <property type="match status" value="1"/>
</dbReference>
<feature type="domain" description="SET" evidence="13">
    <location>
        <begin position="941"/>
        <end position="1057"/>
    </location>
</feature>
<evidence type="ECO:0000313" key="16">
    <source>
        <dbReference type="Proteomes" id="UP000019149"/>
    </source>
</evidence>
<dbReference type="GO" id="GO:0032259">
    <property type="term" value="P:methylation"/>
    <property type="evidence" value="ECO:0007669"/>
    <property type="project" value="UniProtKB-KW"/>
</dbReference>
<dbReference type="GeneID" id="36336238"/>
<evidence type="ECO:0000256" key="11">
    <source>
        <dbReference type="ARBA" id="ARBA00023242"/>
    </source>
</evidence>
<keyword evidence="16" id="KW-1185">Reference proteome</keyword>
<dbReference type="GO" id="GO:0042800">
    <property type="term" value="F:histone H3K4 methyltransferase activity"/>
    <property type="evidence" value="ECO:0007669"/>
    <property type="project" value="TreeGrafter"/>
</dbReference>
<dbReference type="OrthoDB" id="308383at2759"/>
<dbReference type="PROSITE" id="PS50868">
    <property type="entry name" value="POST_SET"/>
    <property type="match status" value="1"/>
</dbReference>
<evidence type="ECO:0000256" key="10">
    <source>
        <dbReference type="ARBA" id="ARBA00023163"/>
    </source>
</evidence>
<feature type="compositionally biased region" description="Polar residues" evidence="12">
    <location>
        <begin position="54"/>
        <end position="92"/>
    </location>
</feature>
<feature type="compositionally biased region" description="Basic and acidic residues" evidence="12">
    <location>
        <begin position="854"/>
        <end position="872"/>
    </location>
</feature>
<keyword evidence="9" id="KW-0805">Transcription regulation</keyword>
<keyword evidence="2" id="KW-0489">Methyltransferase</keyword>
<proteinExistence type="predicted"/>
<keyword evidence="10" id="KW-0804">Transcription</keyword>
<dbReference type="InterPro" id="IPR001214">
    <property type="entry name" value="SET_dom"/>
</dbReference>
<dbReference type="SMART" id="SM00317">
    <property type="entry name" value="SET"/>
    <property type="match status" value="1"/>
</dbReference>
<dbReference type="InterPro" id="IPR003889">
    <property type="entry name" value="FYrich_C"/>
</dbReference>
<name>W6UTF9_ECHGR</name>
<dbReference type="STRING" id="6210.W6UTF9"/>
<evidence type="ECO:0000256" key="2">
    <source>
        <dbReference type="ARBA" id="ARBA00022603"/>
    </source>
</evidence>
<dbReference type="AlphaFoldDB" id="W6UTF9"/>
<dbReference type="PROSITE" id="PS51543">
    <property type="entry name" value="FYRC"/>
    <property type="match status" value="1"/>
</dbReference>